<keyword evidence="3" id="KW-1185">Reference proteome</keyword>
<evidence type="ECO:0000259" key="1">
    <source>
        <dbReference type="PROSITE" id="PS50801"/>
    </source>
</evidence>
<dbReference type="InterPro" id="IPR002645">
    <property type="entry name" value="STAS_dom"/>
</dbReference>
<evidence type="ECO:0000313" key="3">
    <source>
        <dbReference type="Proteomes" id="UP001223390"/>
    </source>
</evidence>
<accession>A0ABT7GQK3</accession>
<organism evidence="2 3">
    <name type="scientific">Streptomyces katrae</name>
    <dbReference type="NCBI Taxonomy" id="68223"/>
    <lineage>
        <taxon>Bacteria</taxon>
        <taxon>Bacillati</taxon>
        <taxon>Actinomycetota</taxon>
        <taxon>Actinomycetes</taxon>
        <taxon>Kitasatosporales</taxon>
        <taxon>Streptomycetaceae</taxon>
        <taxon>Streptomyces</taxon>
    </lineage>
</organism>
<comment type="caution">
    <text evidence="2">The sequence shown here is derived from an EMBL/GenBank/DDBJ whole genome shotgun (WGS) entry which is preliminary data.</text>
</comment>
<dbReference type="RefSeq" id="WP_285341240.1">
    <property type="nucleotide sequence ID" value="NZ_JASITI010000007.1"/>
</dbReference>
<dbReference type="InterPro" id="IPR036513">
    <property type="entry name" value="STAS_dom_sf"/>
</dbReference>
<proteinExistence type="predicted"/>
<dbReference type="Gene3D" id="3.30.750.24">
    <property type="entry name" value="STAS domain"/>
    <property type="match status" value="1"/>
</dbReference>
<dbReference type="Proteomes" id="UP001223390">
    <property type="component" value="Unassembled WGS sequence"/>
</dbReference>
<sequence>MDVEYRGTTVLVSAGGELDEESGQVLRQALEHVTPGERVLMVDLHGVPLMSAGGLLHLLELHRRAEDRGLRVLVVGWQPQPRELMARIAGLPGPASATADRYATPGFRRLLAERAERTHEFTDHGSDRVSAGG</sequence>
<gene>
    <name evidence="2" type="ORF">QEZ40_006612</name>
</gene>
<evidence type="ECO:0000313" key="2">
    <source>
        <dbReference type="EMBL" id="MDK9495584.1"/>
    </source>
</evidence>
<feature type="domain" description="STAS" evidence="1">
    <location>
        <begin position="1"/>
        <end position="87"/>
    </location>
</feature>
<dbReference type="SUPFAM" id="SSF52091">
    <property type="entry name" value="SpoIIaa-like"/>
    <property type="match status" value="1"/>
</dbReference>
<protein>
    <submittedName>
        <fullName evidence="2">STAS domain-containing protein</fullName>
    </submittedName>
</protein>
<dbReference type="PROSITE" id="PS50801">
    <property type="entry name" value="STAS"/>
    <property type="match status" value="1"/>
</dbReference>
<dbReference type="EMBL" id="JASITI010000007">
    <property type="protein sequence ID" value="MDK9495584.1"/>
    <property type="molecule type" value="Genomic_DNA"/>
</dbReference>
<reference evidence="2 3" key="1">
    <citation type="submission" date="2023-05" db="EMBL/GenBank/DDBJ databases">
        <title>Sequencing and Assembly of Streptomyces sp. NP73.</title>
        <authorList>
            <person name="Konwar A.N."/>
            <person name="Saikia K."/>
            <person name="Thakur D."/>
        </authorList>
    </citation>
    <scope>NUCLEOTIDE SEQUENCE [LARGE SCALE GENOMIC DNA]</scope>
    <source>
        <strain evidence="2 3">NP73</strain>
    </source>
</reference>
<dbReference type="Pfam" id="PF01740">
    <property type="entry name" value="STAS"/>
    <property type="match status" value="1"/>
</dbReference>
<name>A0ABT7GQK3_9ACTN</name>